<name>F0XFN5_GROCL</name>
<sequence length="484" mass="52173">MATETETKIEVARPPAVEDVADDVSSHGDDQPAKKKSKRKASTTDLPELEVDVSLPEPPSKRAKRALKKGKPLPPRPNPLADSKDDAADDDGAGKSGKNGKNGKPSKERSQFGVWIGNLAFTVTRTQLFQWLVESSGGTIAEADITRVNLPTSSRRPGQPPRDREAEPAGAAGGVALAVQNKGFAYVDFATYEAQVAAAALSETELDGRRVLIKDSKSFDGRPAKPAAVAADGETAADKDGSGAAAAASAGAASSTATKVFVGNLGFETTEEDLRRHFAPCGTIAWAKVATFPDNTEKCRGYGWVQFGLPEVTDGTQPTPAEAAASAVLGFVRIKEAVDTEEDFVAEALAAEANKTTETDEAAATATTLSVKPKEARFRTRKWWVNMLKGRTLKVQFAEDDQARYKKRFGKDRPQKQLPQQQQRQTEQPQTQHKRPRQEKWQDKTARNEEAAAPSDKPFKFQDLSIAQRTGAVTASLGKKTMLE</sequence>
<organism evidence="6">
    <name type="scientific">Grosmannia clavigera (strain kw1407 / UAMH 11150)</name>
    <name type="common">Blue stain fungus</name>
    <name type="synonym">Graphiocladiella clavigera</name>
    <dbReference type="NCBI Taxonomy" id="655863"/>
    <lineage>
        <taxon>Eukaryota</taxon>
        <taxon>Fungi</taxon>
        <taxon>Dikarya</taxon>
        <taxon>Ascomycota</taxon>
        <taxon>Pezizomycotina</taxon>
        <taxon>Sordariomycetes</taxon>
        <taxon>Sordariomycetidae</taxon>
        <taxon>Ophiostomatales</taxon>
        <taxon>Ophiostomataceae</taxon>
        <taxon>Leptographium</taxon>
    </lineage>
</organism>
<dbReference type="GeneID" id="25978418"/>
<feature type="region of interest" description="Disordered" evidence="3">
    <location>
        <begin position="407"/>
        <end position="466"/>
    </location>
</feature>
<feature type="compositionally biased region" description="Basic and acidic residues" evidence="3">
    <location>
        <begin position="24"/>
        <end position="33"/>
    </location>
</feature>
<dbReference type="eggNOG" id="KOG4210">
    <property type="taxonomic scope" value="Eukaryota"/>
</dbReference>
<dbReference type="PANTHER" id="PTHR48025">
    <property type="entry name" value="OS02G0815200 PROTEIN"/>
    <property type="match status" value="1"/>
</dbReference>
<feature type="compositionally biased region" description="Basic and acidic residues" evidence="3">
    <location>
        <begin position="1"/>
        <end position="11"/>
    </location>
</feature>
<protein>
    <submittedName>
        <fullName evidence="5">RNA-binding protein</fullName>
    </submittedName>
</protein>
<dbReference type="InterPro" id="IPR050502">
    <property type="entry name" value="Euk_RNA-bind_prot"/>
</dbReference>
<dbReference type="InterPro" id="IPR012677">
    <property type="entry name" value="Nucleotide-bd_a/b_plait_sf"/>
</dbReference>
<feature type="domain" description="RRM" evidence="4">
    <location>
        <begin position="112"/>
        <end position="218"/>
    </location>
</feature>
<evidence type="ECO:0000313" key="5">
    <source>
        <dbReference type="EMBL" id="EFX03585.1"/>
    </source>
</evidence>
<dbReference type="GO" id="GO:0003729">
    <property type="term" value="F:mRNA binding"/>
    <property type="evidence" value="ECO:0007669"/>
    <property type="project" value="TreeGrafter"/>
</dbReference>
<dbReference type="RefSeq" id="XP_014173067.1">
    <property type="nucleotide sequence ID" value="XM_014317592.1"/>
</dbReference>
<keyword evidence="1 2" id="KW-0694">RNA-binding</keyword>
<evidence type="ECO:0000256" key="2">
    <source>
        <dbReference type="PROSITE-ProRule" id="PRU00176"/>
    </source>
</evidence>
<feature type="domain" description="RRM" evidence="4">
    <location>
        <begin position="258"/>
        <end position="307"/>
    </location>
</feature>
<dbReference type="STRING" id="655863.F0XFN5"/>
<dbReference type="PANTHER" id="PTHR48025:SF1">
    <property type="entry name" value="RRM DOMAIN-CONTAINING PROTEIN"/>
    <property type="match status" value="1"/>
</dbReference>
<dbReference type="Proteomes" id="UP000007796">
    <property type="component" value="Unassembled WGS sequence"/>
</dbReference>
<keyword evidence="6" id="KW-1185">Reference proteome</keyword>
<dbReference type="PROSITE" id="PS50102">
    <property type="entry name" value="RRM"/>
    <property type="match status" value="2"/>
</dbReference>
<evidence type="ECO:0000256" key="1">
    <source>
        <dbReference type="ARBA" id="ARBA00022884"/>
    </source>
</evidence>
<feature type="compositionally biased region" description="Low complexity" evidence="3">
    <location>
        <begin position="416"/>
        <end position="431"/>
    </location>
</feature>
<evidence type="ECO:0000259" key="4">
    <source>
        <dbReference type="PROSITE" id="PS50102"/>
    </source>
</evidence>
<feature type="region of interest" description="Disordered" evidence="3">
    <location>
        <begin position="144"/>
        <end position="170"/>
    </location>
</feature>
<reference evidence="5 6" key="1">
    <citation type="journal article" date="2011" name="Proc. Natl. Acad. Sci. U.S.A.">
        <title>Genome and transcriptome analyses of the mountain pine beetle-fungal symbiont Grosmannia clavigera, a lodgepole pine pathogen.</title>
        <authorList>
            <person name="DiGuistini S."/>
            <person name="Wang Y."/>
            <person name="Liao N.Y."/>
            <person name="Taylor G."/>
            <person name="Tanguay P."/>
            <person name="Feau N."/>
            <person name="Henrissat B."/>
            <person name="Chan S.K."/>
            <person name="Hesse-Orce U."/>
            <person name="Alamouti S.M."/>
            <person name="Tsui C.K.M."/>
            <person name="Docking R.T."/>
            <person name="Levasseur A."/>
            <person name="Haridas S."/>
            <person name="Robertson G."/>
            <person name="Birol I."/>
            <person name="Holt R.A."/>
            <person name="Marra M.A."/>
            <person name="Hamelin R.C."/>
            <person name="Hirst M."/>
            <person name="Jones S.J.M."/>
            <person name="Bohlmann J."/>
            <person name="Breuil C."/>
        </authorList>
    </citation>
    <scope>NUCLEOTIDE SEQUENCE [LARGE SCALE GENOMIC DNA]</scope>
    <source>
        <strain evidence="6">kw1407 / UAMH 11150</strain>
    </source>
</reference>
<proteinExistence type="predicted"/>
<dbReference type="HOGENOM" id="CLU_027451_1_1_1"/>
<dbReference type="SUPFAM" id="SSF54928">
    <property type="entry name" value="RNA-binding domain, RBD"/>
    <property type="match status" value="1"/>
</dbReference>
<dbReference type="EMBL" id="GL629765">
    <property type="protein sequence ID" value="EFX03585.1"/>
    <property type="molecule type" value="Genomic_DNA"/>
</dbReference>
<dbReference type="InterPro" id="IPR000504">
    <property type="entry name" value="RRM_dom"/>
</dbReference>
<dbReference type="OrthoDB" id="1875751at2759"/>
<gene>
    <name evidence="5" type="ORF">CMQ_513</name>
</gene>
<feature type="compositionally biased region" description="Basic residues" evidence="3">
    <location>
        <begin position="61"/>
        <end position="71"/>
    </location>
</feature>
<feature type="compositionally biased region" description="Basic and acidic residues" evidence="3">
    <location>
        <begin position="438"/>
        <end position="450"/>
    </location>
</feature>
<dbReference type="InParanoid" id="F0XFN5"/>
<evidence type="ECO:0000313" key="6">
    <source>
        <dbReference type="Proteomes" id="UP000007796"/>
    </source>
</evidence>
<feature type="region of interest" description="Disordered" evidence="3">
    <location>
        <begin position="1"/>
        <end position="109"/>
    </location>
</feature>
<dbReference type="Pfam" id="PF00076">
    <property type="entry name" value="RRM_1"/>
    <property type="match status" value="1"/>
</dbReference>
<dbReference type="InterPro" id="IPR035979">
    <property type="entry name" value="RBD_domain_sf"/>
</dbReference>
<dbReference type="GO" id="GO:0005634">
    <property type="term" value="C:nucleus"/>
    <property type="evidence" value="ECO:0007669"/>
    <property type="project" value="TreeGrafter"/>
</dbReference>
<evidence type="ECO:0000256" key="3">
    <source>
        <dbReference type="SAM" id="MobiDB-lite"/>
    </source>
</evidence>
<dbReference type="SMART" id="SM00360">
    <property type="entry name" value="RRM"/>
    <property type="match status" value="2"/>
</dbReference>
<dbReference type="AlphaFoldDB" id="F0XFN5"/>
<accession>F0XFN5</accession>
<dbReference type="FunCoup" id="F0XFN5">
    <property type="interactions" value="782"/>
</dbReference>
<dbReference type="Gene3D" id="3.30.70.330">
    <property type="match status" value="2"/>
</dbReference>